<feature type="signal peptide" evidence="2">
    <location>
        <begin position="1"/>
        <end position="25"/>
    </location>
</feature>
<keyword evidence="1" id="KW-0133">Cell shape</keyword>
<proteinExistence type="predicted"/>
<protein>
    <submittedName>
        <fullName evidence="4">L,D-transpeptidase family protein</fullName>
    </submittedName>
</protein>
<evidence type="ECO:0000256" key="1">
    <source>
        <dbReference type="PROSITE-ProRule" id="PRU01373"/>
    </source>
</evidence>
<sequence>MKLDKFSKLSLLAAGVAMPMTPLVAQDATQQAEAVEQEAPAKPVVVPVDRQPVMEVVADPLAAQDEPEIAEPEAPLMWSEAQAQALYDFMVGIGAEGLDPADYPIERLKYGLESGNALVLSSAANFAFDHVIHDVLLGHTPKENRVDWHIVDTDLDSVSLNVVRAAALAAPDMGQWLLGQLPTHPQYAALKNALRVADPEDAELVAKIRTNLDRWRWMPRDLGDRYIIVNVPAYTAALVKDGKTISRHKAVAGAKATPTPQLMAEATGVIFNPYWNVPKSIEPEVRGKPGYEAIKADDGSIIRYRQPPGPSNALGQVKFVMYNPHLIYLHDTNARGLFDTQNRAYSHGCIRTENILKLATMLLEEDGGDWSPEKTVDVVNSGENTGAKFVKPLPVYIVYMSAAAKPDGGIVEYEDIYSRDGKVLAALGDAQSEERMADLEAAIAEGGSE</sequence>
<dbReference type="PANTHER" id="PTHR41533">
    <property type="entry name" value="L,D-TRANSPEPTIDASE HI_1667-RELATED"/>
    <property type="match status" value="1"/>
</dbReference>
<dbReference type="InterPro" id="IPR052905">
    <property type="entry name" value="LD-transpeptidase_YkuD-like"/>
</dbReference>
<dbReference type="EMBL" id="JAHVAH010000001">
    <property type="protein sequence ID" value="MBW0143758.1"/>
    <property type="molecule type" value="Genomic_DNA"/>
</dbReference>
<keyword evidence="2" id="KW-0732">Signal</keyword>
<dbReference type="CDD" id="cd16913">
    <property type="entry name" value="YkuD_like"/>
    <property type="match status" value="1"/>
</dbReference>
<keyword evidence="1" id="KW-0573">Peptidoglycan synthesis</keyword>
<evidence type="ECO:0000259" key="3">
    <source>
        <dbReference type="PROSITE" id="PS52029"/>
    </source>
</evidence>
<dbReference type="Proteomes" id="UP000698028">
    <property type="component" value="Unassembled WGS sequence"/>
</dbReference>
<evidence type="ECO:0000313" key="5">
    <source>
        <dbReference type="Proteomes" id="UP000698028"/>
    </source>
</evidence>
<reference evidence="4 5" key="1">
    <citation type="submission" date="2021-07" db="EMBL/GenBank/DDBJ databases">
        <title>The draft genome sequence of Sphingomicrobium sp. B8.</title>
        <authorList>
            <person name="Mu L."/>
        </authorList>
    </citation>
    <scope>NUCLEOTIDE SEQUENCE [LARGE SCALE GENOMIC DNA]</scope>
    <source>
        <strain evidence="4 5">B8</strain>
    </source>
</reference>
<evidence type="ECO:0000313" key="4">
    <source>
        <dbReference type="EMBL" id="MBW0143758.1"/>
    </source>
</evidence>
<dbReference type="Pfam" id="PF03734">
    <property type="entry name" value="YkuD"/>
    <property type="match status" value="1"/>
</dbReference>
<feature type="domain" description="L,D-TPase catalytic" evidence="3">
    <location>
        <begin position="225"/>
        <end position="379"/>
    </location>
</feature>
<keyword evidence="1" id="KW-0961">Cell wall biogenesis/degradation</keyword>
<organism evidence="4 5">
    <name type="scientific">Sphingomicrobium clamense</name>
    <dbReference type="NCBI Taxonomy" id="2851013"/>
    <lineage>
        <taxon>Bacteria</taxon>
        <taxon>Pseudomonadati</taxon>
        <taxon>Pseudomonadota</taxon>
        <taxon>Alphaproteobacteria</taxon>
        <taxon>Sphingomonadales</taxon>
        <taxon>Sphingomonadaceae</taxon>
        <taxon>Sphingomicrobium</taxon>
    </lineage>
</organism>
<comment type="pathway">
    <text evidence="1">Cell wall biogenesis; peptidoglycan biosynthesis.</text>
</comment>
<dbReference type="PROSITE" id="PS52029">
    <property type="entry name" value="LD_TPASE"/>
    <property type="match status" value="1"/>
</dbReference>
<feature type="active site" description="Proton donor/acceptor" evidence="1">
    <location>
        <position position="330"/>
    </location>
</feature>
<accession>A0ABS6V2G5</accession>
<keyword evidence="5" id="KW-1185">Reference proteome</keyword>
<dbReference type="RefSeq" id="WP_218631825.1">
    <property type="nucleotide sequence ID" value="NZ_JAHVAH010000001.1"/>
</dbReference>
<gene>
    <name evidence="4" type="ORF">KTQ36_00405</name>
</gene>
<dbReference type="InterPro" id="IPR045380">
    <property type="entry name" value="LD_TPept_scaffold_dom"/>
</dbReference>
<dbReference type="InterPro" id="IPR005490">
    <property type="entry name" value="LD_TPept_cat_dom"/>
</dbReference>
<name>A0ABS6V2G5_9SPHN</name>
<evidence type="ECO:0000256" key="2">
    <source>
        <dbReference type="SAM" id="SignalP"/>
    </source>
</evidence>
<dbReference type="Pfam" id="PF20142">
    <property type="entry name" value="Scaffold"/>
    <property type="match status" value="1"/>
</dbReference>
<comment type="caution">
    <text evidence="4">The sequence shown here is derived from an EMBL/GenBank/DDBJ whole genome shotgun (WGS) entry which is preliminary data.</text>
</comment>
<feature type="chain" id="PRO_5047330720" evidence="2">
    <location>
        <begin position="26"/>
        <end position="449"/>
    </location>
</feature>
<feature type="active site" description="Nucleophile" evidence="1">
    <location>
        <position position="349"/>
    </location>
</feature>
<dbReference type="PANTHER" id="PTHR41533:SF2">
    <property type="entry name" value="BLR7131 PROTEIN"/>
    <property type="match status" value="1"/>
</dbReference>